<dbReference type="EMBL" id="LGFO01000232">
    <property type="protein sequence ID" value="KUK35860.1"/>
    <property type="molecule type" value="Genomic_DNA"/>
</dbReference>
<dbReference type="PANTHER" id="PTHR30466:SF1">
    <property type="entry name" value="FMN REDUCTASE (NADH) RUTF"/>
    <property type="match status" value="1"/>
</dbReference>
<name>A0A117LB06_9THEO</name>
<reference evidence="4" key="1">
    <citation type="journal article" date="2015" name="MBio">
        <title>Genome-Resolved Metagenomic Analysis Reveals Roles for Candidate Phyla and Other Microbial Community Members in Biogeochemical Transformations in Oil Reservoirs.</title>
        <authorList>
            <person name="Hu P."/>
            <person name="Tom L."/>
            <person name="Singh A."/>
            <person name="Thomas B.C."/>
            <person name="Baker B.J."/>
            <person name="Piceno Y.M."/>
            <person name="Andersen G.L."/>
            <person name="Banfield J.F."/>
        </authorList>
    </citation>
    <scope>NUCLEOTIDE SEQUENCE [LARGE SCALE GENOMIC DNA]</scope>
</reference>
<dbReference type="InterPro" id="IPR050268">
    <property type="entry name" value="NADH-dep_flavin_reductase"/>
</dbReference>
<dbReference type="GO" id="GO:0042602">
    <property type="term" value="F:riboflavin reductase (NADPH) activity"/>
    <property type="evidence" value="ECO:0007669"/>
    <property type="project" value="TreeGrafter"/>
</dbReference>
<evidence type="ECO:0000256" key="1">
    <source>
        <dbReference type="ARBA" id="ARBA00023002"/>
    </source>
</evidence>
<dbReference type="SMART" id="SM00903">
    <property type="entry name" value="Flavin_Reduct"/>
    <property type="match status" value="1"/>
</dbReference>
<sequence>MSHLLRRLRNFPALYLRRRCQNARSAGKILCWFFAVSVLAEDAPLSLIGQFGFKSGRDVDKFEGIPYKLTGNGLPYLIDHMLAYLEARVVQEVDAGTHTIFIGELTEAEVLRDGNPMTYAYYHQLKRGSASPTASSDIQERKETVNMAKYECTVSTREREPWCVAASRWSYKWRIRWMPARRNTCQCSKR</sequence>
<dbReference type="Proteomes" id="UP000053326">
    <property type="component" value="Unassembled WGS sequence"/>
</dbReference>
<proteinExistence type="predicted"/>
<dbReference type="PANTHER" id="PTHR30466">
    <property type="entry name" value="FLAVIN REDUCTASE"/>
    <property type="match status" value="1"/>
</dbReference>
<protein>
    <submittedName>
        <fullName evidence="3">Rubredoxin</fullName>
    </submittedName>
</protein>
<gene>
    <name evidence="3" type="ORF">XD66_1430</name>
</gene>
<evidence type="ECO:0000313" key="4">
    <source>
        <dbReference type="Proteomes" id="UP000053326"/>
    </source>
</evidence>
<dbReference type="GO" id="GO:0010181">
    <property type="term" value="F:FMN binding"/>
    <property type="evidence" value="ECO:0007669"/>
    <property type="project" value="InterPro"/>
</dbReference>
<organism evidence="3 4">
    <name type="scientific">Thermacetogenium phaeum</name>
    <dbReference type="NCBI Taxonomy" id="85874"/>
    <lineage>
        <taxon>Bacteria</taxon>
        <taxon>Bacillati</taxon>
        <taxon>Bacillota</taxon>
        <taxon>Clostridia</taxon>
        <taxon>Thermoanaerobacterales</taxon>
        <taxon>Thermoanaerobacteraceae</taxon>
        <taxon>Thermacetogenium</taxon>
    </lineage>
</organism>
<dbReference type="InterPro" id="IPR012349">
    <property type="entry name" value="Split_barrel_FMN-bd"/>
</dbReference>
<dbReference type="SUPFAM" id="SSF50475">
    <property type="entry name" value="FMN-binding split barrel"/>
    <property type="match status" value="1"/>
</dbReference>
<dbReference type="InterPro" id="IPR002563">
    <property type="entry name" value="Flavin_Rdtase-like_dom"/>
</dbReference>
<dbReference type="AlphaFoldDB" id="A0A117LB06"/>
<evidence type="ECO:0000313" key="3">
    <source>
        <dbReference type="EMBL" id="KUK35860.1"/>
    </source>
</evidence>
<accession>A0A117LB06</accession>
<dbReference type="Gene3D" id="2.30.110.10">
    <property type="entry name" value="Electron Transport, Fmn-binding Protein, Chain A"/>
    <property type="match status" value="1"/>
</dbReference>
<dbReference type="Pfam" id="PF01613">
    <property type="entry name" value="Flavin_Reduct"/>
    <property type="match status" value="1"/>
</dbReference>
<keyword evidence="1" id="KW-0560">Oxidoreductase</keyword>
<evidence type="ECO:0000259" key="2">
    <source>
        <dbReference type="SMART" id="SM00903"/>
    </source>
</evidence>
<comment type="caution">
    <text evidence="3">The sequence shown here is derived from an EMBL/GenBank/DDBJ whole genome shotgun (WGS) entry which is preliminary data.</text>
</comment>
<feature type="domain" description="Flavin reductase like" evidence="2">
    <location>
        <begin position="5"/>
        <end position="128"/>
    </location>
</feature>